<organism evidence="1 2">
    <name type="scientific">Virgibacillus chiguensis</name>
    <dbReference type="NCBI Taxonomy" id="411959"/>
    <lineage>
        <taxon>Bacteria</taxon>
        <taxon>Bacillati</taxon>
        <taxon>Bacillota</taxon>
        <taxon>Bacilli</taxon>
        <taxon>Bacillales</taxon>
        <taxon>Bacillaceae</taxon>
        <taxon>Virgibacillus</taxon>
    </lineage>
</organism>
<dbReference type="EMBL" id="FQXD01000004">
    <property type="protein sequence ID" value="SHH14009.1"/>
    <property type="molecule type" value="Genomic_DNA"/>
</dbReference>
<dbReference type="AlphaFoldDB" id="A0A1M5QJQ4"/>
<protein>
    <submittedName>
        <fullName evidence="1">Uncharacterized protein</fullName>
    </submittedName>
</protein>
<evidence type="ECO:0000313" key="2">
    <source>
        <dbReference type="Proteomes" id="UP000184079"/>
    </source>
</evidence>
<sequence length="48" mass="5687">MEAPFYNLTLRCIELEDPSSDREELEGEFFIQFPGLSLRKTIDFTFIQ</sequence>
<accession>A0A1M5QJQ4</accession>
<gene>
    <name evidence="1" type="ORF">SAMN05421807_104159</name>
</gene>
<reference evidence="2" key="1">
    <citation type="submission" date="2016-11" db="EMBL/GenBank/DDBJ databases">
        <authorList>
            <person name="Varghese N."/>
            <person name="Submissions S."/>
        </authorList>
    </citation>
    <scope>NUCLEOTIDE SEQUENCE [LARGE SCALE GENOMIC DNA]</scope>
    <source>
        <strain evidence="2">CGMCC 1.6496</strain>
    </source>
</reference>
<dbReference type="Proteomes" id="UP000184079">
    <property type="component" value="Unassembled WGS sequence"/>
</dbReference>
<evidence type="ECO:0000313" key="1">
    <source>
        <dbReference type="EMBL" id="SHH14009.1"/>
    </source>
</evidence>
<proteinExistence type="predicted"/>
<keyword evidence="2" id="KW-1185">Reference proteome</keyword>
<name>A0A1M5QJQ4_9BACI</name>